<comment type="similarity">
    <text evidence="5">In the C-terminal section; belongs to the PRA-PH family.</text>
</comment>
<dbReference type="PANTHER" id="PTHR42945:SF1">
    <property type="entry name" value="HISTIDINE BIOSYNTHESIS BIFUNCTIONAL PROTEIN HIS7"/>
    <property type="match status" value="1"/>
</dbReference>
<evidence type="ECO:0000256" key="9">
    <source>
        <dbReference type="ARBA" id="ARBA00022801"/>
    </source>
</evidence>
<evidence type="ECO:0000256" key="11">
    <source>
        <dbReference type="HAMAP-Rule" id="MF_01021"/>
    </source>
</evidence>
<dbReference type="FunFam" id="3.10.20.810:FF:000001">
    <property type="entry name" value="Histidine biosynthesis bifunctional protein HisIE"/>
    <property type="match status" value="1"/>
</dbReference>
<feature type="binding site" evidence="11">
    <location>
        <position position="72"/>
    </location>
    <ligand>
        <name>Zn(2+)</name>
        <dbReference type="ChEBI" id="CHEBI:29105"/>
        <note>ligand shared between dimeric partners</note>
    </ligand>
</feature>
<dbReference type="Proteomes" id="UP000095256">
    <property type="component" value="Unassembled WGS sequence"/>
</dbReference>
<evidence type="ECO:0000256" key="1">
    <source>
        <dbReference type="ARBA" id="ARBA00000024"/>
    </source>
</evidence>
<comment type="cofactor">
    <cofactor evidence="11">
        <name>Zn(2+)</name>
        <dbReference type="ChEBI" id="CHEBI:29105"/>
    </cofactor>
    <text evidence="11">Binds 1 zinc ion per subunit.</text>
</comment>
<organism evidence="13 14">
    <name type="scientific">Enterococcus rivorum</name>
    <dbReference type="NCBI Taxonomy" id="762845"/>
    <lineage>
        <taxon>Bacteria</taxon>
        <taxon>Bacillati</taxon>
        <taxon>Bacillota</taxon>
        <taxon>Bacilli</taxon>
        <taxon>Lactobacillales</taxon>
        <taxon>Enterococcaceae</taxon>
        <taxon>Enterococcus</taxon>
    </lineage>
</organism>
<dbReference type="HAMAP" id="MF_01021">
    <property type="entry name" value="HisI"/>
    <property type="match status" value="1"/>
</dbReference>
<feature type="binding site" evidence="11">
    <location>
        <position position="88"/>
    </location>
    <ligand>
        <name>Zn(2+)</name>
        <dbReference type="ChEBI" id="CHEBI:29105"/>
        <note>ligand shared between dimeric partners</note>
    </ligand>
</feature>
<comment type="similarity">
    <text evidence="11">Belongs to the PRA-CH family.</text>
</comment>
<keyword evidence="9 11" id="KW-0378">Hydrolase</keyword>
<proteinExistence type="inferred from homology"/>
<feature type="binding site" evidence="11">
    <location>
        <position position="75"/>
    </location>
    <ligand>
        <name>Mg(2+)</name>
        <dbReference type="ChEBI" id="CHEBI:18420"/>
    </ligand>
</feature>
<dbReference type="RefSeq" id="WP_069699161.1">
    <property type="nucleotide sequence ID" value="NZ_JAGGMA010000007.1"/>
</dbReference>
<dbReference type="GO" id="GO:0004636">
    <property type="term" value="F:phosphoribosyl-ATP diphosphatase activity"/>
    <property type="evidence" value="ECO:0007669"/>
    <property type="project" value="UniProtKB-EC"/>
</dbReference>
<evidence type="ECO:0000256" key="5">
    <source>
        <dbReference type="ARBA" id="ARBA00007731"/>
    </source>
</evidence>
<evidence type="ECO:0000256" key="2">
    <source>
        <dbReference type="ARBA" id="ARBA00001460"/>
    </source>
</evidence>
<keyword evidence="7 11" id="KW-0963">Cytoplasm</keyword>
<evidence type="ECO:0000259" key="12">
    <source>
        <dbReference type="Pfam" id="PF01502"/>
    </source>
</evidence>
<reference evidence="13 14" key="1">
    <citation type="submission" date="2016-09" db="EMBL/GenBank/DDBJ databases">
        <authorList>
            <person name="Capua I."/>
            <person name="De Benedictis P."/>
            <person name="Joannis T."/>
            <person name="Lombin L.H."/>
            <person name="Cattoli G."/>
        </authorList>
    </citation>
    <scope>NUCLEOTIDE SEQUENCE [LARGE SCALE GENOMIC DNA]</scope>
    <source>
        <strain evidence="13 14">LMG 25899</strain>
    </source>
</reference>
<dbReference type="NCBIfam" id="NF000768">
    <property type="entry name" value="PRK00051.1"/>
    <property type="match status" value="1"/>
</dbReference>
<dbReference type="GO" id="GO:0000287">
    <property type="term" value="F:magnesium ion binding"/>
    <property type="evidence" value="ECO:0007669"/>
    <property type="project" value="UniProtKB-UniRule"/>
</dbReference>
<comment type="catalytic activity">
    <reaction evidence="1 11">
        <text>1-(5-phospho-beta-D-ribosyl)-5'-AMP + H2O = 1-(5-phospho-beta-D-ribosyl)-5-[(5-phospho-beta-D-ribosylamino)methylideneamino]imidazole-4-carboxamide</text>
        <dbReference type="Rhea" id="RHEA:20049"/>
        <dbReference type="ChEBI" id="CHEBI:15377"/>
        <dbReference type="ChEBI" id="CHEBI:58435"/>
        <dbReference type="ChEBI" id="CHEBI:59457"/>
        <dbReference type="EC" id="3.5.4.19"/>
    </reaction>
</comment>
<comment type="catalytic activity">
    <reaction evidence="2">
        <text>1-(5-phospho-beta-D-ribosyl)-ATP + H2O = 1-(5-phospho-beta-D-ribosyl)-5'-AMP + diphosphate + H(+)</text>
        <dbReference type="Rhea" id="RHEA:22828"/>
        <dbReference type="ChEBI" id="CHEBI:15377"/>
        <dbReference type="ChEBI" id="CHEBI:15378"/>
        <dbReference type="ChEBI" id="CHEBI:33019"/>
        <dbReference type="ChEBI" id="CHEBI:59457"/>
        <dbReference type="ChEBI" id="CHEBI:73183"/>
        <dbReference type="EC" id="3.6.1.31"/>
    </reaction>
</comment>
<gene>
    <name evidence="11" type="primary">hisI</name>
    <name evidence="13" type="ORF">BCR26_03540</name>
</gene>
<name>A0A1E5KW33_9ENTE</name>
<comment type="subcellular location">
    <subcellularLocation>
        <location evidence="11">Cytoplasm</location>
    </subcellularLocation>
</comment>
<dbReference type="GO" id="GO:0008270">
    <property type="term" value="F:zinc ion binding"/>
    <property type="evidence" value="ECO:0007669"/>
    <property type="project" value="UniProtKB-UniRule"/>
</dbReference>
<dbReference type="AlphaFoldDB" id="A0A1E5KW33"/>
<dbReference type="PANTHER" id="PTHR42945">
    <property type="entry name" value="HISTIDINE BIOSYNTHESIS BIFUNCTIONAL PROTEIN"/>
    <property type="match status" value="1"/>
</dbReference>
<keyword evidence="11" id="KW-0460">Magnesium</keyword>
<feature type="domain" description="Phosphoribosyl-AMP cyclohydrolase" evidence="12">
    <location>
        <begin position="24"/>
        <end position="97"/>
    </location>
</feature>
<dbReference type="InterPro" id="IPR026660">
    <property type="entry name" value="PRA-CH"/>
</dbReference>
<dbReference type="InterPro" id="IPR038019">
    <property type="entry name" value="PRib_AMP_CycHydrolase_sf"/>
</dbReference>
<evidence type="ECO:0000256" key="4">
    <source>
        <dbReference type="ARBA" id="ARBA00005204"/>
    </source>
</evidence>
<evidence type="ECO:0000256" key="10">
    <source>
        <dbReference type="ARBA" id="ARBA00023102"/>
    </source>
</evidence>
<dbReference type="OrthoDB" id="9795769at2"/>
<feature type="binding site" evidence="11">
    <location>
        <position position="71"/>
    </location>
    <ligand>
        <name>Mg(2+)</name>
        <dbReference type="ChEBI" id="CHEBI:18420"/>
    </ligand>
</feature>
<comment type="caution">
    <text evidence="13">The sequence shown here is derived from an EMBL/GenBank/DDBJ whole genome shotgun (WGS) entry which is preliminary data.</text>
</comment>
<comment type="pathway">
    <text evidence="3 11">Amino-acid biosynthesis; L-histidine biosynthesis; L-histidine from 5-phospho-alpha-D-ribose 1-diphosphate: step 3/9.</text>
</comment>
<dbReference type="EMBL" id="MIEK01000034">
    <property type="protein sequence ID" value="OEH81839.1"/>
    <property type="molecule type" value="Genomic_DNA"/>
</dbReference>
<comment type="function">
    <text evidence="11">Catalyzes the hydrolysis of the adenine ring of phosphoribosyl-AMP.</text>
</comment>
<evidence type="ECO:0000313" key="13">
    <source>
        <dbReference type="EMBL" id="OEH81839.1"/>
    </source>
</evidence>
<accession>A0A1E5KW33</accession>
<evidence type="ECO:0000313" key="14">
    <source>
        <dbReference type="Proteomes" id="UP000095256"/>
    </source>
</evidence>
<dbReference type="GO" id="GO:0000105">
    <property type="term" value="P:L-histidine biosynthetic process"/>
    <property type="evidence" value="ECO:0007669"/>
    <property type="project" value="UniProtKB-UniRule"/>
</dbReference>
<dbReference type="Gene3D" id="3.10.20.810">
    <property type="entry name" value="Phosphoribosyl-AMP cyclohydrolase"/>
    <property type="match status" value="1"/>
</dbReference>
<keyword evidence="10 11" id="KW-0368">Histidine biosynthesis</keyword>
<feature type="binding site" evidence="11">
    <location>
        <position position="95"/>
    </location>
    <ligand>
        <name>Zn(2+)</name>
        <dbReference type="ChEBI" id="CHEBI:29105"/>
        <note>ligand shared between dimeric partners</note>
    </ligand>
</feature>
<evidence type="ECO:0000256" key="3">
    <source>
        <dbReference type="ARBA" id="ARBA00005169"/>
    </source>
</evidence>
<protein>
    <recommendedName>
        <fullName evidence="11">Phosphoribosyl-AMP cyclohydrolase</fullName>
        <shortName evidence="11">PRA-CH</shortName>
        <ecNumber evidence="11">3.5.4.19</ecNumber>
    </recommendedName>
</protein>
<evidence type="ECO:0000256" key="6">
    <source>
        <dbReference type="ARBA" id="ARBA00008299"/>
    </source>
</evidence>
<keyword evidence="11" id="KW-0479">Metal-binding</keyword>
<dbReference type="GO" id="GO:0004635">
    <property type="term" value="F:phosphoribosyl-AMP cyclohydrolase activity"/>
    <property type="evidence" value="ECO:0007669"/>
    <property type="project" value="UniProtKB-UniRule"/>
</dbReference>
<keyword evidence="14" id="KW-1185">Reference proteome</keyword>
<dbReference type="SUPFAM" id="SSF141734">
    <property type="entry name" value="HisI-like"/>
    <property type="match status" value="1"/>
</dbReference>
<keyword evidence="11" id="KW-0862">Zinc</keyword>
<dbReference type="Pfam" id="PF01502">
    <property type="entry name" value="PRA-CH"/>
    <property type="match status" value="1"/>
</dbReference>
<dbReference type="UniPathway" id="UPA00031">
    <property type="reaction ID" value="UER00008"/>
</dbReference>
<comment type="similarity">
    <text evidence="6">In the N-terminal section; belongs to the PRA-CH family.</text>
</comment>
<feature type="binding site" evidence="11">
    <location>
        <position position="73"/>
    </location>
    <ligand>
        <name>Mg(2+)</name>
        <dbReference type="ChEBI" id="CHEBI:18420"/>
    </ligand>
</feature>
<evidence type="ECO:0000256" key="7">
    <source>
        <dbReference type="ARBA" id="ARBA00022490"/>
    </source>
</evidence>
<dbReference type="InterPro" id="IPR002496">
    <property type="entry name" value="PRib_AMP_CycHydrolase_dom"/>
</dbReference>
<comment type="subunit">
    <text evidence="11">Homodimer.</text>
</comment>
<dbReference type="STRING" id="762845.BCR26_03540"/>
<comment type="pathway">
    <text evidence="4">Amino-acid biosynthesis; L-histidine biosynthesis; L-histidine from 5-phospho-alpha-D-ribose 1-diphosphate: step 2/9.</text>
</comment>
<sequence length="107" mass="12050">MKPDFSKGLVPTIIVEEATKEVLMLAYMNEESYAKTLATNTTWFYSRSRKALWNKGESSGHIQKVKEIFLDCDQDTLLITVEQTGPACHTGKHSCFFNLVKGVETSD</sequence>
<evidence type="ECO:0000256" key="8">
    <source>
        <dbReference type="ARBA" id="ARBA00022605"/>
    </source>
</evidence>
<keyword evidence="8 11" id="KW-0028">Amino-acid biosynthesis</keyword>
<dbReference type="GO" id="GO:0005737">
    <property type="term" value="C:cytoplasm"/>
    <property type="evidence" value="ECO:0007669"/>
    <property type="project" value="UniProtKB-SubCell"/>
</dbReference>
<dbReference type="EC" id="3.5.4.19" evidence="11"/>
<comment type="cofactor">
    <cofactor evidence="11">
        <name>Mg(2+)</name>
        <dbReference type="ChEBI" id="CHEBI:18420"/>
    </cofactor>
    <text evidence="11">Binds 1 Mg(2+) ion per subunit.</text>
</comment>